<dbReference type="EMBL" id="JAVRRT010000013">
    <property type="protein sequence ID" value="KAK5166479.1"/>
    <property type="molecule type" value="Genomic_DNA"/>
</dbReference>
<organism evidence="7 8">
    <name type="scientific">Saxophila tyrrhenica</name>
    <dbReference type="NCBI Taxonomy" id="1690608"/>
    <lineage>
        <taxon>Eukaryota</taxon>
        <taxon>Fungi</taxon>
        <taxon>Dikarya</taxon>
        <taxon>Ascomycota</taxon>
        <taxon>Pezizomycotina</taxon>
        <taxon>Dothideomycetes</taxon>
        <taxon>Dothideomycetidae</taxon>
        <taxon>Mycosphaerellales</taxon>
        <taxon>Extremaceae</taxon>
        <taxon>Saxophila</taxon>
    </lineage>
</organism>
<proteinExistence type="inferred from homology"/>
<name>A0AAV9P5K5_9PEZI</name>
<dbReference type="GO" id="GO:0005886">
    <property type="term" value="C:plasma membrane"/>
    <property type="evidence" value="ECO:0007669"/>
    <property type="project" value="UniProtKB-SubCell"/>
</dbReference>
<dbReference type="Pfam" id="PF03198">
    <property type="entry name" value="Glyco_hydro_72"/>
    <property type="match status" value="1"/>
</dbReference>
<evidence type="ECO:0000256" key="6">
    <source>
        <dbReference type="RuleBase" id="RU361209"/>
    </source>
</evidence>
<keyword evidence="6" id="KW-0449">Lipoprotein</keyword>
<dbReference type="Proteomes" id="UP001337655">
    <property type="component" value="Unassembled WGS sequence"/>
</dbReference>
<protein>
    <recommendedName>
        <fullName evidence="6">1,3-beta-glucanosyltransferase</fullName>
        <ecNumber evidence="6">2.4.1.-</ecNumber>
    </recommendedName>
</protein>
<evidence type="ECO:0000256" key="2">
    <source>
        <dbReference type="ARBA" id="ARBA00007528"/>
    </source>
</evidence>
<evidence type="ECO:0000256" key="4">
    <source>
        <dbReference type="ARBA" id="ARBA00023157"/>
    </source>
</evidence>
<keyword evidence="8" id="KW-1185">Reference proteome</keyword>
<gene>
    <name evidence="7" type="primary">GAS5_3</name>
    <name evidence="7" type="ORF">LTR77_008022</name>
</gene>
<dbReference type="GO" id="GO:0042124">
    <property type="term" value="F:1,3-beta-glucanosyltransferase activity"/>
    <property type="evidence" value="ECO:0007669"/>
    <property type="project" value="TreeGrafter"/>
</dbReference>
<keyword evidence="6" id="KW-0472">Membrane</keyword>
<comment type="caution">
    <text evidence="7">The sequence shown here is derived from an EMBL/GenBank/DDBJ whole genome shotgun (WGS) entry which is preliminary data.</text>
</comment>
<dbReference type="SUPFAM" id="SSF51445">
    <property type="entry name" value="(Trans)glycosidases"/>
    <property type="match status" value="1"/>
</dbReference>
<comment type="function">
    <text evidence="6">Splits internally a 1,3-beta-glucan molecule and transfers the newly generated reducing end (the donor) to the non-reducing end of another 1,3-beta-glucan molecule (the acceptor) forming a 1,3-beta linkage, resulting in the elongation of 1,3-beta-glucan chains in the cell wall.</text>
</comment>
<reference evidence="7 8" key="1">
    <citation type="submission" date="2023-08" db="EMBL/GenBank/DDBJ databases">
        <title>Black Yeasts Isolated from many extreme environments.</title>
        <authorList>
            <person name="Coleine C."/>
            <person name="Stajich J.E."/>
            <person name="Selbmann L."/>
        </authorList>
    </citation>
    <scope>NUCLEOTIDE SEQUENCE [LARGE SCALE GENOMIC DNA]</scope>
    <source>
        <strain evidence="7 8">CCFEE 5935</strain>
    </source>
</reference>
<keyword evidence="6" id="KW-0808">Transferase</keyword>
<dbReference type="InterPro" id="IPR017853">
    <property type="entry name" value="GH"/>
</dbReference>
<keyword evidence="4" id="KW-1015">Disulfide bond</keyword>
<comment type="subcellular location">
    <subcellularLocation>
        <location evidence="1 6">Cell membrane</location>
        <topology evidence="1 6">Lipid-anchor</topology>
        <topology evidence="1 6">GPI-anchor</topology>
    </subcellularLocation>
</comment>
<dbReference type="GO" id="GO:0098552">
    <property type="term" value="C:side of membrane"/>
    <property type="evidence" value="ECO:0007669"/>
    <property type="project" value="UniProtKB-KW"/>
</dbReference>
<accession>A0AAV9P5K5</accession>
<dbReference type="EC" id="2.4.1.-" evidence="6"/>
<keyword evidence="6" id="KW-0336">GPI-anchor</keyword>
<evidence type="ECO:0000256" key="1">
    <source>
        <dbReference type="ARBA" id="ARBA00004609"/>
    </source>
</evidence>
<sequence length="408" mass="45920">MEPIHTKGNHFYRGNSRFLIKGISYIPRHIDPENHRSIYSSDTIVDALADDRLEELKRDIPIFQELGLNTIQVTGLDPTRSHAKAMHLLAEAGIYVLVEIGHKIKTPAASHAGRRMDPNFDTSRYYTLFVMRRAFRIVDQLADHPNLLAFTADAEMITSPDMTKMAEVCRAAVRDVKTLLQLRGGRRPPVGVHTSDIAGLEMSMLQYFTAGPAESRVDFFAKDCYSWASPSDFQMSGWSSMVEAYGRFPVPMFLAEFGTNINERKWDEIPCLYSPDMTGVYSGGCVYTYFEHGNQYGIAEIGEGFSVGEDGETIGIGERGERVKKEEFGRLKEGLRMVGERTSEQLFTEEVKDYEGWTGTFPAVQGSWHATANLPDLPASVEAMYEEIWKEREEQVRGGVQQLGIENS</sequence>
<dbReference type="Gene3D" id="3.20.20.80">
    <property type="entry name" value="Glycosidases"/>
    <property type="match status" value="1"/>
</dbReference>
<dbReference type="RefSeq" id="XP_064656361.1">
    <property type="nucleotide sequence ID" value="XM_064805256.1"/>
</dbReference>
<dbReference type="GO" id="GO:0031505">
    <property type="term" value="P:fungal-type cell wall organization"/>
    <property type="evidence" value="ECO:0007669"/>
    <property type="project" value="TreeGrafter"/>
</dbReference>
<dbReference type="InterPro" id="IPR004886">
    <property type="entry name" value="Glucanosyltransferase"/>
</dbReference>
<keyword evidence="3" id="KW-0732">Signal</keyword>
<dbReference type="GeneID" id="89929356"/>
<evidence type="ECO:0000313" key="8">
    <source>
        <dbReference type="Proteomes" id="UP001337655"/>
    </source>
</evidence>
<dbReference type="AlphaFoldDB" id="A0AAV9P5K5"/>
<evidence type="ECO:0000256" key="5">
    <source>
        <dbReference type="ARBA" id="ARBA00023180"/>
    </source>
</evidence>
<dbReference type="PANTHER" id="PTHR31468">
    <property type="entry name" value="1,3-BETA-GLUCANOSYLTRANSFERASE GAS1"/>
    <property type="match status" value="1"/>
</dbReference>
<comment type="similarity">
    <text evidence="2 6">Belongs to the glycosyl hydrolase 72 family.</text>
</comment>
<evidence type="ECO:0000256" key="3">
    <source>
        <dbReference type="ARBA" id="ARBA00022729"/>
    </source>
</evidence>
<dbReference type="PANTHER" id="PTHR31468:SF2">
    <property type="entry name" value="1,3-BETA-GLUCANOSYLTRANSFERASE GAS1"/>
    <property type="match status" value="1"/>
</dbReference>
<dbReference type="GO" id="GO:0071970">
    <property type="term" value="P:fungal-type cell wall (1-&gt;3)-beta-D-glucan biosynthetic process"/>
    <property type="evidence" value="ECO:0007669"/>
    <property type="project" value="TreeGrafter"/>
</dbReference>
<keyword evidence="5" id="KW-0325">Glycoprotein</keyword>
<evidence type="ECO:0000313" key="7">
    <source>
        <dbReference type="EMBL" id="KAK5166479.1"/>
    </source>
</evidence>